<dbReference type="RefSeq" id="WP_216122802.1">
    <property type="nucleotide sequence ID" value="NZ_CP086239.1"/>
</dbReference>
<dbReference type="GO" id="GO:0016020">
    <property type="term" value="C:membrane"/>
    <property type="evidence" value="ECO:0007669"/>
    <property type="project" value="InterPro"/>
</dbReference>
<evidence type="ECO:0000256" key="1">
    <source>
        <dbReference type="ARBA" id="ARBA00023224"/>
    </source>
</evidence>
<dbReference type="PROSITE" id="PS50111">
    <property type="entry name" value="CHEMOTAXIS_TRANSDUC_2"/>
    <property type="match status" value="1"/>
</dbReference>
<protein>
    <submittedName>
        <fullName evidence="7">Methyl-accepting chemotaxis protein</fullName>
    </submittedName>
</protein>
<keyword evidence="4" id="KW-0472">Membrane</keyword>
<dbReference type="SMART" id="SM00304">
    <property type="entry name" value="HAMP"/>
    <property type="match status" value="2"/>
</dbReference>
<dbReference type="InterPro" id="IPR003660">
    <property type="entry name" value="HAMP_dom"/>
</dbReference>
<sequence length="541" mass="58311">MFNSLRKKVTAGFMSVAIISMVTMFALISVNMGSMLNEQIKSDSKIIIGQANMSLLKANYESTYIQSYMEEICKAQPSITNFQYIDLTGKITENSDKSQIGKAGDSKVLEALKDGNTKDYINKEYKGITTIVPALKDGKIIGVSSITINTQDLSYIALNIIKKIGLLFVISLILILIFAYFFSSKITKPIKEVVSALETISEGDFTPTLKVESKDEVGTLAKAMNKTLEILREMIGSIKNTTSDLNGVSQTLSASSEEVASSSMEITRAVGEVADGATKQSQNLIESVTLLEEFTKTFDTINENAQMVSVGSVKIKGAADVGSLRIGELVTSVEGIRQEFKYVTEKLILLNGSVEKITAITEVINNVAGQTNLLALNASIEAARAGESGKGFAVVADEIRKLAEQVSSSSNGIMELVSTVTKDTKEVSSKADLVTNKIEEQVVTVESTVASFKDILDEVKLITPQIQNVNHALESSVKSKNYVVEKVESVASVSEEVAASAEEISATTQQQTAFSEEMTATAETLAGMAQSLSESVEKFKI</sequence>
<dbReference type="PANTHER" id="PTHR32089:SF112">
    <property type="entry name" value="LYSOZYME-LIKE PROTEIN-RELATED"/>
    <property type="match status" value="1"/>
</dbReference>
<dbReference type="CDD" id="cd06225">
    <property type="entry name" value="HAMP"/>
    <property type="match status" value="1"/>
</dbReference>
<evidence type="ECO:0000256" key="4">
    <source>
        <dbReference type="SAM" id="Phobius"/>
    </source>
</evidence>
<dbReference type="AlphaFoldDB" id="A0AA47EHT7"/>
<accession>A0AA47EHT7</accession>
<dbReference type="GO" id="GO:0007165">
    <property type="term" value="P:signal transduction"/>
    <property type="evidence" value="ECO:0007669"/>
    <property type="project" value="UniProtKB-KW"/>
</dbReference>
<comment type="similarity">
    <text evidence="2">Belongs to the methyl-accepting chemotaxis (MCP) protein family.</text>
</comment>
<dbReference type="Pfam" id="PF00672">
    <property type="entry name" value="HAMP"/>
    <property type="match status" value="1"/>
</dbReference>
<feature type="transmembrane region" description="Helical" evidence="4">
    <location>
        <begin position="164"/>
        <end position="182"/>
    </location>
</feature>
<dbReference type="InterPro" id="IPR004089">
    <property type="entry name" value="MCPsignal_dom"/>
</dbReference>
<dbReference type="PROSITE" id="PS50885">
    <property type="entry name" value="HAMP"/>
    <property type="match status" value="1"/>
</dbReference>
<dbReference type="EMBL" id="CP086239">
    <property type="protein sequence ID" value="WAG60452.1"/>
    <property type="molecule type" value="Genomic_DNA"/>
</dbReference>
<evidence type="ECO:0000259" key="6">
    <source>
        <dbReference type="PROSITE" id="PS50885"/>
    </source>
</evidence>
<feature type="domain" description="HAMP" evidence="6">
    <location>
        <begin position="184"/>
        <end position="236"/>
    </location>
</feature>
<keyword evidence="4" id="KW-0812">Transmembrane</keyword>
<feature type="transmembrane region" description="Helical" evidence="4">
    <location>
        <begin position="12"/>
        <end position="32"/>
    </location>
</feature>
<dbReference type="SMART" id="SM00283">
    <property type="entry name" value="MA"/>
    <property type="match status" value="1"/>
</dbReference>
<reference evidence="7" key="1">
    <citation type="submission" date="2021-11" db="EMBL/GenBank/DDBJ databases">
        <title>Clostridia strains as spoilage organisms.</title>
        <authorList>
            <person name="Wambui J."/>
            <person name="Stevens M.J.A."/>
            <person name="Stephan R."/>
        </authorList>
    </citation>
    <scope>NUCLEOTIDE SEQUENCE</scope>
    <source>
        <strain evidence="7">CF009</strain>
    </source>
</reference>
<evidence type="ECO:0000259" key="5">
    <source>
        <dbReference type="PROSITE" id="PS50111"/>
    </source>
</evidence>
<proteinExistence type="inferred from homology"/>
<feature type="domain" description="Methyl-accepting transducer" evidence="5">
    <location>
        <begin position="255"/>
        <end position="526"/>
    </location>
</feature>
<dbReference type="Proteomes" id="UP001164733">
    <property type="component" value="Chromosome"/>
</dbReference>
<name>A0AA47EHT7_9CLOT</name>
<evidence type="ECO:0000313" key="7">
    <source>
        <dbReference type="EMBL" id="WAG60452.1"/>
    </source>
</evidence>
<keyword evidence="1 3" id="KW-0807">Transducer</keyword>
<evidence type="ECO:0000256" key="2">
    <source>
        <dbReference type="ARBA" id="ARBA00029447"/>
    </source>
</evidence>
<dbReference type="PANTHER" id="PTHR32089">
    <property type="entry name" value="METHYL-ACCEPTING CHEMOTAXIS PROTEIN MCPB"/>
    <property type="match status" value="1"/>
</dbReference>
<keyword evidence="4" id="KW-1133">Transmembrane helix</keyword>
<dbReference type="Pfam" id="PF00015">
    <property type="entry name" value="MCPsignal"/>
    <property type="match status" value="1"/>
</dbReference>
<evidence type="ECO:0000256" key="3">
    <source>
        <dbReference type="PROSITE-ProRule" id="PRU00284"/>
    </source>
</evidence>
<evidence type="ECO:0000313" key="8">
    <source>
        <dbReference type="Proteomes" id="UP001164733"/>
    </source>
</evidence>
<gene>
    <name evidence="7" type="ORF">LL038_23490</name>
</gene>
<organism evidence="7 8">
    <name type="scientific">Clostridium estertheticum</name>
    <dbReference type="NCBI Taxonomy" id="238834"/>
    <lineage>
        <taxon>Bacteria</taxon>
        <taxon>Bacillati</taxon>
        <taxon>Bacillota</taxon>
        <taxon>Clostridia</taxon>
        <taxon>Eubacteriales</taxon>
        <taxon>Clostridiaceae</taxon>
        <taxon>Clostridium</taxon>
    </lineage>
</organism>